<keyword evidence="4" id="KW-0378">Hydrolase</keyword>
<dbReference type="SUPFAM" id="SSF52141">
    <property type="entry name" value="Uracil-DNA glycosylase-like"/>
    <property type="match status" value="1"/>
</dbReference>
<dbReference type="EMBL" id="FNHP01000001">
    <property type="protein sequence ID" value="SDL92317.1"/>
    <property type="molecule type" value="Genomic_DNA"/>
</dbReference>
<dbReference type="SMART" id="SM00987">
    <property type="entry name" value="UreE_C"/>
    <property type="match status" value="1"/>
</dbReference>
<organism evidence="9 10">
    <name type="scientific">Oryzisolibacter propanilivorax</name>
    <dbReference type="NCBI Taxonomy" id="1527607"/>
    <lineage>
        <taxon>Bacteria</taxon>
        <taxon>Pseudomonadati</taxon>
        <taxon>Pseudomonadota</taxon>
        <taxon>Betaproteobacteria</taxon>
        <taxon>Burkholderiales</taxon>
        <taxon>Comamonadaceae</taxon>
        <taxon>Oryzisolibacter</taxon>
    </lineage>
</organism>
<dbReference type="SMART" id="SM00986">
    <property type="entry name" value="UDG"/>
    <property type="match status" value="1"/>
</dbReference>
<dbReference type="InterPro" id="IPR005122">
    <property type="entry name" value="Uracil-DNA_glycosylase-like"/>
</dbReference>
<keyword evidence="7" id="KW-0234">DNA repair</keyword>
<protein>
    <submittedName>
        <fullName evidence="9">Uracil-DNA glycosylase, family 4</fullName>
    </submittedName>
</protein>
<keyword evidence="6" id="KW-0411">Iron-sulfur</keyword>
<evidence type="ECO:0000256" key="3">
    <source>
        <dbReference type="ARBA" id="ARBA00022763"/>
    </source>
</evidence>
<dbReference type="AlphaFoldDB" id="A0A1G9P252"/>
<feature type="domain" description="Uracil-DNA glycosylase-like" evidence="8">
    <location>
        <begin position="41"/>
        <end position="209"/>
    </location>
</feature>
<dbReference type="Proteomes" id="UP000198552">
    <property type="component" value="Unassembled WGS sequence"/>
</dbReference>
<dbReference type="PANTHER" id="PTHR33693">
    <property type="entry name" value="TYPE-5 URACIL-DNA GLYCOSYLASE"/>
    <property type="match status" value="1"/>
</dbReference>
<evidence type="ECO:0000256" key="2">
    <source>
        <dbReference type="ARBA" id="ARBA00022723"/>
    </source>
</evidence>
<proteinExistence type="predicted"/>
<dbReference type="Gene3D" id="3.40.470.10">
    <property type="entry name" value="Uracil-DNA glycosylase-like domain"/>
    <property type="match status" value="1"/>
</dbReference>
<evidence type="ECO:0000256" key="1">
    <source>
        <dbReference type="ARBA" id="ARBA00022485"/>
    </source>
</evidence>
<keyword evidence="2" id="KW-0479">Metal-binding</keyword>
<evidence type="ECO:0000256" key="6">
    <source>
        <dbReference type="ARBA" id="ARBA00023014"/>
    </source>
</evidence>
<keyword evidence="3" id="KW-0227">DNA damage</keyword>
<dbReference type="GO" id="GO:0046872">
    <property type="term" value="F:metal ion binding"/>
    <property type="evidence" value="ECO:0007669"/>
    <property type="project" value="UniProtKB-KW"/>
</dbReference>
<evidence type="ECO:0000313" key="9">
    <source>
        <dbReference type="EMBL" id="SDL92317.1"/>
    </source>
</evidence>
<dbReference type="InterPro" id="IPR036895">
    <property type="entry name" value="Uracil-DNA_glycosylase-like_sf"/>
</dbReference>
<dbReference type="GO" id="GO:0051539">
    <property type="term" value="F:4 iron, 4 sulfur cluster binding"/>
    <property type="evidence" value="ECO:0007669"/>
    <property type="project" value="UniProtKB-KW"/>
</dbReference>
<dbReference type="Pfam" id="PF03167">
    <property type="entry name" value="UDG"/>
    <property type="match status" value="1"/>
</dbReference>
<reference evidence="10" key="1">
    <citation type="submission" date="2016-10" db="EMBL/GenBank/DDBJ databases">
        <authorList>
            <person name="Varghese N."/>
            <person name="Submissions S."/>
        </authorList>
    </citation>
    <scope>NUCLEOTIDE SEQUENCE [LARGE SCALE GENOMIC DNA]</scope>
    <source>
        <strain evidence="10">EPL6</strain>
    </source>
</reference>
<keyword evidence="5" id="KW-0408">Iron</keyword>
<dbReference type="InterPro" id="IPR051536">
    <property type="entry name" value="UDG_Type-4/5"/>
</dbReference>
<dbReference type="GO" id="GO:0006281">
    <property type="term" value="P:DNA repair"/>
    <property type="evidence" value="ECO:0007669"/>
    <property type="project" value="UniProtKB-KW"/>
</dbReference>
<dbReference type="PANTHER" id="PTHR33693:SF1">
    <property type="entry name" value="TYPE-4 URACIL-DNA GLYCOSYLASE"/>
    <property type="match status" value="1"/>
</dbReference>
<evidence type="ECO:0000256" key="4">
    <source>
        <dbReference type="ARBA" id="ARBA00022801"/>
    </source>
</evidence>
<dbReference type="STRING" id="1527607.SAMN05428957_101121"/>
<keyword evidence="1" id="KW-0004">4Fe-4S</keyword>
<keyword evidence="10" id="KW-1185">Reference proteome</keyword>
<dbReference type="GO" id="GO:0097506">
    <property type="term" value="F:deaminated base DNA N-glycosylase activity"/>
    <property type="evidence" value="ECO:0007669"/>
    <property type="project" value="UniProtKB-ARBA"/>
</dbReference>
<evidence type="ECO:0000256" key="5">
    <source>
        <dbReference type="ARBA" id="ARBA00023004"/>
    </source>
</evidence>
<gene>
    <name evidence="9" type="ORF">SAMN05428957_101121</name>
</gene>
<accession>A0A1G9P252</accession>
<evidence type="ECO:0000313" key="10">
    <source>
        <dbReference type="Proteomes" id="UP000198552"/>
    </source>
</evidence>
<dbReference type="OrthoDB" id="5290748at2"/>
<name>A0A1G9P252_9BURK</name>
<sequence length="211" mass="23534">MPGSSTIDGALQQLAALAPGLDCLDVACYHRHGRDPCMPLVGLGRPDARWCFLGRDPGEQEVRLQRPFIGPAGQKIRAVMAEVGVSEDELYWMNTVPFKPIGNKPWSMAARRQCRPALLELLAVWKGTEIITFGEAAFKWFGLDRAQRQAVEAFWQRPDKYEARFATSLCISGVERHFMVCPVPHPSGANAAWAARFPGLLRARLRDARAY</sequence>
<evidence type="ECO:0000256" key="7">
    <source>
        <dbReference type="ARBA" id="ARBA00023204"/>
    </source>
</evidence>
<evidence type="ECO:0000259" key="8">
    <source>
        <dbReference type="SMART" id="SM00986"/>
    </source>
</evidence>